<dbReference type="Pfam" id="PF01343">
    <property type="entry name" value="Peptidase_S49"/>
    <property type="match status" value="1"/>
</dbReference>
<evidence type="ECO:0000259" key="2">
    <source>
        <dbReference type="Pfam" id="PF01343"/>
    </source>
</evidence>
<dbReference type="OrthoDB" id="869112at2"/>
<dbReference type="RefSeq" id="WP_091516421.1">
    <property type="nucleotide sequence ID" value="NZ_FOLE01000014.1"/>
</dbReference>
<sequence>MNAQAIAAIRALSSNFLMEDNIAATLLPLAMKMLFDPQAQAMAGNMETPTLATYAINGDPSTGFSGYTLEQAPAQSIAVVEVRGPLMKESSCFSAGTKELMSQSLAAAAHPNIAAVMFVFDTGGGSVAGTEVFANAIKSISQDYGKPTLGMVEDLAASAGYWLLSACDEIYAYSESSMVGSIGTAIAVNDMSSMLEKMGVKEHYVTATASAEKNKDVIEAKAGNYGPIRKNMLDPINEVFRNAVITNRPNLAIDLKTEAPVNGAMYMAQEAVNIGLLDGICSMQEAVNKLHHRIHS</sequence>
<organism evidence="3 4">
    <name type="scientific">Flexibacter flexilis DSM 6793</name>
    <dbReference type="NCBI Taxonomy" id="927664"/>
    <lineage>
        <taxon>Bacteria</taxon>
        <taxon>Pseudomonadati</taxon>
        <taxon>Bacteroidota</taxon>
        <taxon>Cytophagia</taxon>
        <taxon>Cytophagales</taxon>
        <taxon>Flexibacteraceae</taxon>
        <taxon>Flexibacter</taxon>
    </lineage>
</organism>
<evidence type="ECO:0000313" key="3">
    <source>
        <dbReference type="EMBL" id="SFC95310.1"/>
    </source>
</evidence>
<dbReference type="SUPFAM" id="SSF52096">
    <property type="entry name" value="ClpP/crotonase"/>
    <property type="match status" value="1"/>
</dbReference>
<gene>
    <name evidence="3" type="ORF">SAMN05421780_11414</name>
</gene>
<dbReference type="GO" id="GO:0008233">
    <property type="term" value="F:peptidase activity"/>
    <property type="evidence" value="ECO:0007669"/>
    <property type="project" value="InterPro"/>
</dbReference>
<protein>
    <submittedName>
        <fullName evidence="3">Peptidase family S49</fullName>
    </submittedName>
</protein>
<dbReference type="AlphaFoldDB" id="A0A1I1NNJ0"/>
<dbReference type="GO" id="GO:0006508">
    <property type="term" value="P:proteolysis"/>
    <property type="evidence" value="ECO:0007669"/>
    <property type="project" value="InterPro"/>
</dbReference>
<dbReference type="InterPro" id="IPR002142">
    <property type="entry name" value="Peptidase_S49"/>
</dbReference>
<proteinExistence type="inferred from homology"/>
<dbReference type="Proteomes" id="UP000199514">
    <property type="component" value="Unassembled WGS sequence"/>
</dbReference>
<name>A0A1I1NNJ0_9BACT</name>
<dbReference type="PANTHER" id="PTHR42987">
    <property type="entry name" value="PEPTIDASE S49"/>
    <property type="match status" value="1"/>
</dbReference>
<feature type="domain" description="Peptidase S49" evidence="2">
    <location>
        <begin position="142"/>
        <end position="291"/>
    </location>
</feature>
<evidence type="ECO:0000256" key="1">
    <source>
        <dbReference type="ARBA" id="ARBA00008683"/>
    </source>
</evidence>
<dbReference type="Gene3D" id="3.90.226.10">
    <property type="entry name" value="2-enoyl-CoA Hydratase, Chain A, domain 1"/>
    <property type="match status" value="1"/>
</dbReference>
<comment type="similarity">
    <text evidence="1">Belongs to the peptidase S49 family.</text>
</comment>
<accession>A0A1I1NNJ0</accession>
<dbReference type="STRING" id="927664.SAMN05421780_11414"/>
<keyword evidence="4" id="KW-1185">Reference proteome</keyword>
<dbReference type="EMBL" id="FOLE01000014">
    <property type="protein sequence ID" value="SFC95310.1"/>
    <property type="molecule type" value="Genomic_DNA"/>
</dbReference>
<reference evidence="3 4" key="1">
    <citation type="submission" date="2016-10" db="EMBL/GenBank/DDBJ databases">
        <authorList>
            <person name="de Groot N.N."/>
        </authorList>
    </citation>
    <scope>NUCLEOTIDE SEQUENCE [LARGE SCALE GENOMIC DNA]</scope>
    <source>
        <strain evidence="3 4">DSM 6793</strain>
    </source>
</reference>
<evidence type="ECO:0000313" key="4">
    <source>
        <dbReference type="Proteomes" id="UP000199514"/>
    </source>
</evidence>
<dbReference type="InterPro" id="IPR029045">
    <property type="entry name" value="ClpP/crotonase-like_dom_sf"/>
</dbReference>
<dbReference type="PANTHER" id="PTHR42987:SF4">
    <property type="entry name" value="PROTEASE SOHB-RELATED"/>
    <property type="match status" value="1"/>
</dbReference>